<organism evidence="2 3">
    <name type="scientific">Candidatus Nitrosocosmicus arcticus</name>
    <dbReference type="NCBI Taxonomy" id="2035267"/>
    <lineage>
        <taxon>Archaea</taxon>
        <taxon>Nitrososphaerota</taxon>
        <taxon>Nitrososphaeria</taxon>
        <taxon>Nitrososphaerales</taxon>
        <taxon>Nitrososphaeraceae</taxon>
        <taxon>Candidatus Nitrosocosmicus</taxon>
    </lineage>
</organism>
<dbReference type="OrthoDB" id="12238at2157"/>
<feature type="region of interest" description="Disordered" evidence="1">
    <location>
        <begin position="268"/>
        <end position="402"/>
    </location>
</feature>
<gene>
    <name evidence="2" type="ORF">NARC_50127</name>
</gene>
<keyword evidence="3" id="KW-1185">Reference proteome</keyword>
<feature type="compositionally biased region" description="Acidic residues" evidence="1">
    <location>
        <begin position="338"/>
        <end position="355"/>
    </location>
</feature>
<dbReference type="EMBL" id="VOAH01000005">
    <property type="protein sequence ID" value="TVP40946.1"/>
    <property type="molecule type" value="Genomic_DNA"/>
</dbReference>
<accession>A0A557SWG7</accession>
<comment type="caution">
    <text evidence="2">The sequence shown here is derived from an EMBL/GenBank/DDBJ whole genome shotgun (WGS) entry which is preliminary data.</text>
</comment>
<evidence type="ECO:0000313" key="3">
    <source>
        <dbReference type="Proteomes" id="UP000315289"/>
    </source>
</evidence>
<feature type="compositionally biased region" description="Low complexity" evidence="1">
    <location>
        <begin position="325"/>
        <end position="337"/>
    </location>
</feature>
<name>A0A557SWG7_9ARCH</name>
<feature type="compositionally biased region" description="Low complexity" evidence="1">
    <location>
        <begin position="277"/>
        <end position="301"/>
    </location>
</feature>
<dbReference type="RefSeq" id="WP_144729735.1">
    <property type="nucleotide sequence ID" value="NZ_ML675581.1"/>
</dbReference>
<sequence>MLRSKKTTSLFLPTTLIALLCYIFTFAGSDPSLAVNFGFAQNLDSSTIQILSTSTFIDDLGNFHIIGEVNNTSLDPQTNIVITTLLSNTTNNIIVGNYSAFSSIGTLRHGESSPFDILIQDPQIVGKFNFIEFFSSSQPGIEKPANLIINGSSTFLDNTGNPHITGNMINQGQFPEQFLNLVATFYDNSSQGVVGTQSFGLNVGNLSQSQMAPFDITILDNKTKSQGGFYSLNVESDQSSMSLPFNSKSSFVSAGGFSSGVDISSTNPPLNSGVGFSNNDINNNDSSNPGNDSDNDNQNNDDNQRGEKKTDDNGNPYYNDENCSEESGSSGGNSSECQDAENEEQSEQEDEDSSEQDQGPPSSSDSTGGNNGEGEGTGNESDSGENTDSNEGNDNGDDSDNN</sequence>
<proteinExistence type="predicted"/>
<protein>
    <submittedName>
        <fullName evidence="2">Uncharacterized protein</fullName>
    </submittedName>
</protein>
<feature type="compositionally biased region" description="Low complexity" evidence="1">
    <location>
        <begin position="356"/>
        <end position="368"/>
    </location>
</feature>
<feature type="compositionally biased region" description="Low complexity" evidence="1">
    <location>
        <begin position="378"/>
        <end position="393"/>
    </location>
</feature>
<feature type="compositionally biased region" description="Basic and acidic residues" evidence="1">
    <location>
        <begin position="302"/>
        <end position="312"/>
    </location>
</feature>
<dbReference type="AlphaFoldDB" id="A0A557SWG7"/>
<evidence type="ECO:0000313" key="2">
    <source>
        <dbReference type="EMBL" id="TVP40946.1"/>
    </source>
</evidence>
<reference evidence="2 3" key="1">
    <citation type="journal article" date="2019" name="Front. Microbiol.">
        <title>Ammonia Oxidation by the Arctic Terrestrial Thaumarchaeote Candidatus Nitrosocosmicus arcticus Is Stimulated by Increasing Temperatures.</title>
        <authorList>
            <person name="Alves R.J.E."/>
            <person name="Kerou M."/>
            <person name="Zappe A."/>
            <person name="Bittner R."/>
            <person name="Abby S.S."/>
            <person name="Schmidt H.A."/>
            <person name="Pfeifer K."/>
            <person name="Schleper C."/>
        </authorList>
    </citation>
    <scope>NUCLEOTIDE SEQUENCE [LARGE SCALE GENOMIC DNA]</scope>
    <source>
        <strain evidence="2 3">Kfb</strain>
    </source>
</reference>
<dbReference type="Proteomes" id="UP000315289">
    <property type="component" value="Unassembled WGS sequence"/>
</dbReference>
<evidence type="ECO:0000256" key="1">
    <source>
        <dbReference type="SAM" id="MobiDB-lite"/>
    </source>
</evidence>